<dbReference type="PANTHER" id="PTHR43243">
    <property type="entry name" value="INNER MEMBRANE TRANSPORTER YGJI-RELATED"/>
    <property type="match status" value="1"/>
</dbReference>
<feature type="transmembrane region" description="Helical" evidence="6">
    <location>
        <begin position="250"/>
        <end position="270"/>
    </location>
</feature>
<feature type="transmembrane region" description="Helical" evidence="6">
    <location>
        <begin position="108"/>
        <end position="135"/>
    </location>
</feature>
<keyword evidence="5 6" id="KW-0472">Membrane</keyword>
<feature type="transmembrane region" description="Helical" evidence="6">
    <location>
        <begin position="472"/>
        <end position="493"/>
    </location>
</feature>
<evidence type="ECO:0000256" key="6">
    <source>
        <dbReference type="SAM" id="Phobius"/>
    </source>
</evidence>
<evidence type="ECO:0000313" key="9">
    <source>
        <dbReference type="Proteomes" id="UP000694425"/>
    </source>
</evidence>
<evidence type="ECO:0000256" key="4">
    <source>
        <dbReference type="ARBA" id="ARBA00022989"/>
    </source>
</evidence>
<evidence type="ECO:0000256" key="5">
    <source>
        <dbReference type="ARBA" id="ARBA00023136"/>
    </source>
</evidence>
<reference evidence="8" key="2">
    <citation type="submission" date="2025-09" db="UniProtKB">
        <authorList>
            <consortium name="Ensembl"/>
        </authorList>
    </citation>
    <scope>IDENTIFICATION</scope>
</reference>
<keyword evidence="3" id="KW-0813">Transport</keyword>
<feature type="transmembrane region" description="Helical" evidence="6">
    <location>
        <begin position="505"/>
        <end position="525"/>
    </location>
</feature>
<proteinExistence type="predicted"/>
<dbReference type="PANTHER" id="PTHR43243:SF101">
    <property type="entry name" value="CATIONIC AMINO ACID TRANSPORTER C-TERMINAL DOMAIN-CONTAINING PROTEIN"/>
    <property type="match status" value="1"/>
</dbReference>
<feature type="transmembrane region" description="Helical" evidence="6">
    <location>
        <begin position="331"/>
        <end position="353"/>
    </location>
</feature>
<evidence type="ECO:0000256" key="3">
    <source>
        <dbReference type="ARBA" id="ARBA00022970"/>
    </source>
</evidence>
<keyword evidence="9" id="KW-1185">Reference proteome</keyword>
<feature type="transmembrane region" description="Helical" evidence="6">
    <location>
        <begin position="408"/>
        <end position="427"/>
    </location>
</feature>
<dbReference type="AlphaFoldDB" id="A0A8C7AQW7"/>
<protein>
    <recommendedName>
        <fullName evidence="7">Cationic amino acid transporter C-terminal domain-containing protein</fullName>
    </recommendedName>
</protein>
<keyword evidence="4 6" id="KW-1133">Transmembrane helix</keyword>
<keyword evidence="3" id="KW-0029">Amino-acid transport</keyword>
<evidence type="ECO:0000259" key="7">
    <source>
        <dbReference type="Pfam" id="PF13906"/>
    </source>
</evidence>
<gene>
    <name evidence="8" type="primary">LOC122890916</name>
</gene>
<sequence length="591" mass="66083">MLRQALRRFGQKLVSRRPLEKEVYEFETDKKLRTLDLVALGVGNTVGVGMYFLANEVARNQAGPSIVICFLVAGLTSLLAGLCYAEFSARIPHSGSAYLYSYITLGELWAFISGWNFILSLAADSFIVVQAWILTFDIFIGHQISETQQETISQYVPQVIAENLRYFFVIFLVLFMELQSTSWSGFIIIFKVFTLVKVLVLSFFIISGFIKGDLHNWKLTEEDYILAELNGTSSLGPLGSGGSVPFGFEGILRGSATCFYAFTGFGIIVTRVKKSHNPQHSIPMGIVISQLFCLLLYFGVSVALTLMVPYYQLQPGSTLPEAFLHIGWFPAYYVVAFAIFFSILVNTYLGFIFRIHQMIRMMAEDNILFPFLARIHTGTYARIISTVIFGSIATIMVFFFGLTDLLDFSSFEALISYSLVALCFLIIRYQPERRKEENQPEVQEENGEIETKLTLRRLFFPGSPIPTPLSGLIVYVFSSLLVLLLILLCLVLAHWPSLLSGNPVPITMVVLLLVLITGITGVIWRQPQSSTRLQFKVPAVPLLPLLSIFVNVCLMTQMSAAQTVDSAVNSEVPVHICCVYSLHILSINPLL</sequence>
<feature type="transmembrane region" description="Helical" evidence="6">
    <location>
        <begin position="537"/>
        <end position="560"/>
    </location>
</feature>
<keyword evidence="2 6" id="KW-0812">Transmembrane</keyword>
<dbReference type="InterPro" id="IPR002293">
    <property type="entry name" value="AA/rel_permease1"/>
</dbReference>
<dbReference type="Proteomes" id="UP000694425">
    <property type="component" value="Unplaced"/>
</dbReference>
<accession>A0A8C7AQW7</accession>
<name>A0A8C7AQW7_NEOVI</name>
<dbReference type="GeneTree" id="ENSGT00940000154651"/>
<dbReference type="Ensembl" id="ENSNVIT00000014672.1">
    <property type="protein sequence ID" value="ENSNVIP00000012493.1"/>
    <property type="gene ID" value="ENSNVIG00000009849.1"/>
</dbReference>
<dbReference type="InterPro" id="IPR029485">
    <property type="entry name" value="CAT_C"/>
</dbReference>
<feature type="domain" description="Cationic amino acid transporter C-terminal" evidence="7">
    <location>
        <begin position="535"/>
        <end position="563"/>
    </location>
</feature>
<organism evidence="8 9">
    <name type="scientific">Neovison vison</name>
    <name type="common">American mink</name>
    <name type="synonym">Mustela vison</name>
    <dbReference type="NCBI Taxonomy" id="452646"/>
    <lineage>
        <taxon>Eukaryota</taxon>
        <taxon>Metazoa</taxon>
        <taxon>Chordata</taxon>
        <taxon>Craniata</taxon>
        <taxon>Vertebrata</taxon>
        <taxon>Euteleostomi</taxon>
        <taxon>Mammalia</taxon>
        <taxon>Eutheria</taxon>
        <taxon>Laurasiatheria</taxon>
        <taxon>Carnivora</taxon>
        <taxon>Caniformia</taxon>
        <taxon>Musteloidea</taxon>
        <taxon>Mustelidae</taxon>
        <taxon>Mustelinae</taxon>
        <taxon>Neogale</taxon>
    </lineage>
</organism>
<feature type="transmembrane region" description="Helical" evidence="6">
    <location>
        <begin position="65"/>
        <end position="87"/>
    </location>
</feature>
<feature type="transmembrane region" description="Helical" evidence="6">
    <location>
        <begin position="155"/>
        <end position="176"/>
    </location>
</feature>
<dbReference type="Pfam" id="PF13520">
    <property type="entry name" value="AA_permease_2"/>
    <property type="match status" value="1"/>
</dbReference>
<evidence type="ECO:0000256" key="1">
    <source>
        <dbReference type="ARBA" id="ARBA00004141"/>
    </source>
</evidence>
<feature type="transmembrane region" description="Helical" evidence="6">
    <location>
        <begin position="34"/>
        <end position="53"/>
    </location>
</feature>
<dbReference type="Pfam" id="PF13906">
    <property type="entry name" value="AA_permease_C"/>
    <property type="match status" value="1"/>
</dbReference>
<reference evidence="8" key="1">
    <citation type="submission" date="2025-08" db="UniProtKB">
        <authorList>
            <consortium name="Ensembl"/>
        </authorList>
    </citation>
    <scope>IDENTIFICATION</scope>
</reference>
<feature type="transmembrane region" description="Helical" evidence="6">
    <location>
        <begin position="188"/>
        <end position="210"/>
    </location>
</feature>
<comment type="subcellular location">
    <subcellularLocation>
        <location evidence="1">Membrane</location>
        <topology evidence="1">Multi-pass membrane protein</topology>
    </subcellularLocation>
</comment>
<evidence type="ECO:0000256" key="2">
    <source>
        <dbReference type="ARBA" id="ARBA00022692"/>
    </source>
</evidence>
<feature type="transmembrane region" description="Helical" evidence="6">
    <location>
        <begin position="380"/>
        <end position="402"/>
    </location>
</feature>
<evidence type="ECO:0000313" key="8">
    <source>
        <dbReference type="Ensembl" id="ENSNVIP00000012493.1"/>
    </source>
</evidence>
<dbReference type="GO" id="GO:0005886">
    <property type="term" value="C:plasma membrane"/>
    <property type="evidence" value="ECO:0007669"/>
    <property type="project" value="TreeGrafter"/>
</dbReference>
<dbReference type="GO" id="GO:0015171">
    <property type="term" value="F:amino acid transmembrane transporter activity"/>
    <property type="evidence" value="ECO:0007669"/>
    <property type="project" value="TreeGrafter"/>
</dbReference>
<feature type="transmembrane region" description="Helical" evidence="6">
    <location>
        <begin position="291"/>
        <end position="311"/>
    </location>
</feature>
<dbReference type="Gene3D" id="1.20.1740.10">
    <property type="entry name" value="Amino acid/polyamine transporter I"/>
    <property type="match status" value="1"/>
</dbReference>